<reference evidence="1 2" key="1">
    <citation type="journal article" date="2022" name="Front. Microbiol.">
        <title>High genomic differentiation and limited gene flow indicate recent cryptic speciation within the genus Laspinema (cyanobacteria).</title>
        <authorList>
            <person name="Stanojkovic A."/>
            <person name="Skoupy S."/>
            <person name="Skaloud P."/>
            <person name="Dvorak P."/>
        </authorList>
    </citation>
    <scope>NUCLEOTIDE SEQUENCE [LARGE SCALE GENOMIC DNA]</scope>
    <source>
        <strain evidence="1 2">D3b</strain>
    </source>
</reference>
<protein>
    <recommendedName>
        <fullName evidence="3">Restriction endonuclease</fullName>
    </recommendedName>
</protein>
<accession>A0ABT2NBF0</accession>
<sequence>MNQNPLDQTLENILQRYSLSFSLKVFSEESATEDDLMRVFGLTQLIKAENKQYWGRELGMCWQRVITEVCRENCEDFRTPIRQGKDELCDLIIGLDAIDTKYRIGSGDAGTLKKFREYAGKLQGLGLTPILLILRTDNLPQAINACRMGGWTVMEGSHAYEYIRNKTGFDLESWLQDRRNRYSIAS</sequence>
<evidence type="ECO:0000313" key="2">
    <source>
        <dbReference type="Proteomes" id="UP001525961"/>
    </source>
</evidence>
<keyword evidence="2" id="KW-1185">Reference proteome</keyword>
<dbReference type="EMBL" id="JAMXFA010000015">
    <property type="protein sequence ID" value="MCT7978591.1"/>
    <property type="molecule type" value="Genomic_DNA"/>
</dbReference>
<name>A0ABT2NBF0_9CYAN</name>
<organism evidence="1 2">
    <name type="scientific">Laspinema olomoucense D3b</name>
    <dbReference type="NCBI Taxonomy" id="2953688"/>
    <lineage>
        <taxon>Bacteria</taxon>
        <taxon>Bacillati</taxon>
        <taxon>Cyanobacteriota</taxon>
        <taxon>Cyanophyceae</taxon>
        <taxon>Oscillatoriophycideae</taxon>
        <taxon>Oscillatoriales</taxon>
        <taxon>Laspinemataceae</taxon>
        <taxon>Laspinema</taxon>
        <taxon>Laspinema olomoucense</taxon>
    </lineage>
</organism>
<gene>
    <name evidence="1" type="ORF">NG792_12810</name>
</gene>
<dbReference type="RefSeq" id="WP_261197081.1">
    <property type="nucleotide sequence ID" value="NZ_JAMXFA010000015.1"/>
</dbReference>
<proteinExistence type="predicted"/>
<comment type="caution">
    <text evidence="1">The sequence shown here is derived from an EMBL/GenBank/DDBJ whole genome shotgun (WGS) entry which is preliminary data.</text>
</comment>
<evidence type="ECO:0000313" key="1">
    <source>
        <dbReference type="EMBL" id="MCT7978591.1"/>
    </source>
</evidence>
<evidence type="ECO:0008006" key="3">
    <source>
        <dbReference type="Google" id="ProtNLM"/>
    </source>
</evidence>
<dbReference type="Proteomes" id="UP001525961">
    <property type="component" value="Unassembled WGS sequence"/>
</dbReference>